<keyword evidence="1 7" id="KW-1003">Cell membrane</keyword>
<evidence type="ECO:0000256" key="6">
    <source>
        <dbReference type="ARBA" id="ARBA00023316"/>
    </source>
</evidence>
<keyword evidence="4 7" id="KW-0472">Membrane</keyword>
<keyword evidence="6 7" id="KW-0961">Cell wall biogenesis/degradation</keyword>
<evidence type="ECO:0000256" key="4">
    <source>
        <dbReference type="ARBA" id="ARBA00023136"/>
    </source>
</evidence>
<evidence type="ECO:0000256" key="7">
    <source>
        <dbReference type="HAMAP-Rule" id="MF_02065"/>
    </source>
</evidence>
<dbReference type="NCBIfam" id="TIGR00247">
    <property type="entry name" value="endolytic transglycosylase MltG"/>
    <property type="match status" value="1"/>
</dbReference>
<reference evidence="9" key="2">
    <citation type="submission" date="2021-09" db="EMBL/GenBank/DDBJ databases">
        <authorList>
            <person name="Gilroy R."/>
        </authorList>
    </citation>
    <scope>NUCLEOTIDE SEQUENCE</scope>
    <source>
        <strain evidence="9">ChiGjej5B5-7349</strain>
    </source>
</reference>
<comment type="similarity">
    <text evidence="7">Belongs to the transglycosylase MltG family.</text>
</comment>
<keyword evidence="5 7" id="KW-0456">Lyase</keyword>
<accession>A0A921MEA2</accession>
<dbReference type="GO" id="GO:0071555">
    <property type="term" value="P:cell wall organization"/>
    <property type="evidence" value="ECO:0007669"/>
    <property type="project" value="UniProtKB-KW"/>
</dbReference>
<keyword evidence="3 7" id="KW-1133">Transmembrane helix</keyword>
<evidence type="ECO:0000256" key="5">
    <source>
        <dbReference type="ARBA" id="ARBA00023239"/>
    </source>
</evidence>
<comment type="caution">
    <text evidence="9">The sequence shown here is derived from an EMBL/GenBank/DDBJ whole genome shotgun (WGS) entry which is preliminary data.</text>
</comment>
<evidence type="ECO:0000313" key="9">
    <source>
        <dbReference type="EMBL" id="HJG80311.1"/>
    </source>
</evidence>
<feature type="region of interest" description="Disordered" evidence="8">
    <location>
        <begin position="1"/>
        <end position="29"/>
    </location>
</feature>
<dbReference type="GO" id="GO:0008932">
    <property type="term" value="F:lytic endotransglycosylase activity"/>
    <property type="evidence" value="ECO:0007669"/>
    <property type="project" value="UniProtKB-UniRule"/>
</dbReference>
<keyword evidence="2 7" id="KW-0812">Transmembrane</keyword>
<proteinExistence type="inferred from homology"/>
<evidence type="ECO:0000313" key="10">
    <source>
        <dbReference type="Proteomes" id="UP000784435"/>
    </source>
</evidence>
<dbReference type="PANTHER" id="PTHR30518:SF2">
    <property type="entry name" value="ENDOLYTIC MUREIN TRANSGLYCOSYLASE"/>
    <property type="match status" value="1"/>
</dbReference>
<feature type="compositionally biased region" description="Acidic residues" evidence="8">
    <location>
        <begin position="1"/>
        <end position="11"/>
    </location>
</feature>
<dbReference type="Proteomes" id="UP000784435">
    <property type="component" value="Unassembled WGS sequence"/>
</dbReference>
<feature type="site" description="Important for catalytic activity" evidence="7">
    <location>
        <position position="249"/>
    </location>
</feature>
<dbReference type="GO" id="GO:0009252">
    <property type="term" value="P:peptidoglycan biosynthetic process"/>
    <property type="evidence" value="ECO:0007669"/>
    <property type="project" value="UniProtKB-UniRule"/>
</dbReference>
<protein>
    <recommendedName>
        <fullName evidence="7">Endolytic murein transglycosylase</fullName>
        <ecNumber evidence="7">4.2.2.29</ecNumber>
    </recommendedName>
    <alternativeName>
        <fullName evidence="7">Peptidoglycan lytic transglycosylase</fullName>
    </alternativeName>
    <alternativeName>
        <fullName evidence="7">Peptidoglycan polymerization terminase</fullName>
    </alternativeName>
</protein>
<evidence type="ECO:0000256" key="8">
    <source>
        <dbReference type="SAM" id="MobiDB-lite"/>
    </source>
</evidence>
<comment type="subcellular location">
    <subcellularLocation>
        <location evidence="7">Cell membrane</location>
        <topology evidence="7">Single-pass membrane protein</topology>
    </subcellularLocation>
</comment>
<dbReference type="EMBL" id="DYUK01000166">
    <property type="protein sequence ID" value="HJG80311.1"/>
    <property type="molecule type" value="Genomic_DNA"/>
</dbReference>
<dbReference type="HAMAP" id="MF_02065">
    <property type="entry name" value="MltG"/>
    <property type="match status" value="1"/>
</dbReference>
<sequence length="382" mass="41616">MDENDPIDPIEEAAPLSRAERRAQSRRRMMRRRRTTTIVVAALLVLGIGGVVAVSVTGGVVQEILGRSDDYEGEGTEPVSVEVLPGTSVTQIANQLVEEDVIKSSRPFIDEVERRDASLQAQTYSMRKQMSAAAAVEAMVNPEAAPQVVIPEGFALPQIQARMIESGMAEDEVTAAIEDKTPQDYGLDVDAPSLEGYLFPATYDLESGTTAEAVVQQMVDRTAHELDDAGIEDDEANEILTLASLVEIESPADQEVRRKVARVFLNRSGDDSATNGLLQSDATIAYIHGARDDLTTTAEERADDNPYNTYMHEGPPPGPINSPGRSAVDAAMDPAEGDWQFFVAVDPDTGETRFAETYDEHLENVEEYRAWLRERSEGSGDG</sequence>
<dbReference type="EC" id="4.2.2.29" evidence="7"/>
<reference evidence="9" key="1">
    <citation type="journal article" date="2021" name="PeerJ">
        <title>Extensive microbial diversity within the chicken gut microbiome revealed by metagenomics and culture.</title>
        <authorList>
            <person name="Gilroy R."/>
            <person name="Ravi A."/>
            <person name="Getino M."/>
            <person name="Pursley I."/>
            <person name="Horton D.L."/>
            <person name="Alikhan N.F."/>
            <person name="Baker D."/>
            <person name="Gharbi K."/>
            <person name="Hall N."/>
            <person name="Watson M."/>
            <person name="Adriaenssens E.M."/>
            <person name="Foster-Nyarko E."/>
            <person name="Jarju S."/>
            <person name="Secka A."/>
            <person name="Antonio M."/>
            <person name="Oren A."/>
            <person name="Chaudhuri R.R."/>
            <person name="La Ragione R."/>
            <person name="Hildebrand F."/>
            <person name="Pallen M.J."/>
        </authorList>
    </citation>
    <scope>NUCLEOTIDE SEQUENCE</scope>
    <source>
        <strain evidence="9">ChiGjej5B5-7349</strain>
    </source>
</reference>
<dbReference type="InterPro" id="IPR003770">
    <property type="entry name" value="MLTG-like"/>
</dbReference>
<evidence type="ECO:0000256" key="3">
    <source>
        <dbReference type="ARBA" id="ARBA00022989"/>
    </source>
</evidence>
<organism evidence="9 10">
    <name type="scientific">Brevibacterium senegalense</name>
    <dbReference type="NCBI Taxonomy" id="1033736"/>
    <lineage>
        <taxon>Bacteria</taxon>
        <taxon>Bacillati</taxon>
        <taxon>Actinomycetota</taxon>
        <taxon>Actinomycetes</taxon>
        <taxon>Micrococcales</taxon>
        <taxon>Brevibacteriaceae</taxon>
        <taxon>Brevibacterium</taxon>
    </lineage>
</organism>
<evidence type="ECO:0000256" key="1">
    <source>
        <dbReference type="ARBA" id="ARBA00022475"/>
    </source>
</evidence>
<dbReference type="GO" id="GO:0005886">
    <property type="term" value="C:plasma membrane"/>
    <property type="evidence" value="ECO:0007669"/>
    <property type="project" value="UniProtKB-SubCell"/>
</dbReference>
<comment type="catalytic activity">
    <reaction evidence="7">
        <text>a peptidoglycan chain = a peptidoglycan chain with N-acetyl-1,6-anhydromuramyl-[peptide] at the reducing end + a peptidoglycan chain with N-acetylglucosamine at the non-reducing end.</text>
        <dbReference type="EC" id="4.2.2.29"/>
    </reaction>
</comment>
<dbReference type="PANTHER" id="PTHR30518">
    <property type="entry name" value="ENDOLYTIC MUREIN TRANSGLYCOSYLASE"/>
    <property type="match status" value="1"/>
</dbReference>
<evidence type="ECO:0000256" key="2">
    <source>
        <dbReference type="ARBA" id="ARBA00022692"/>
    </source>
</evidence>
<name>A0A921MEA2_9MICO</name>
<dbReference type="Gene3D" id="3.30.1490.480">
    <property type="entry name" value="Endolytic murein transglycosylase"/>
    <property type="match status" value="1"/>
</dbReference>
<dbReference type="Pfam" id="PF02618">
    <property type="entry name" value="YceG"/>
    <property type="match status" value="1"/>
</dbReference>
<feature type="transmembrane region" description="Helical" evidence="7">
    <location>
        <begin position="36"/>
        <end position="61"/>
    </location>
</feature>
<dbReference type="Gene3D" id="3.30.160.60">
    <property type="entry name" value="Classic Zinc Finger"/>
    <property type="match status" value="1"/>
</dbReference>
<comment type="function">
    <text evidence="7">Functions as a peptidoglycan terminase that cleaves nascent peptidoglycan strands endolytically to terminate their elongation.</text>
</comment>
<dbReference type="AlphaFoldDB" id="A0A921MEA2"/>
<gene>
    <name evidence="7 9" type="primary">mltG</name>
    <name evidence="9" type="ORF">K8V08_07850</name>
</gene>